<proteinExistence type="predicted"/>
<feature type="region of interest" description="Disordered" evidence="1">
    <location>
        <begin position="27"/>
        <end position="389"/>
    </location>
</feature>
<comment type="caution">
    <text evidence="2">The sequence shown here is derived from an EMBL/GenBank/DDBJ whole genome shotgun (WGS) entry which is preliminary data.</text>
</comment>
<dbReference type="AlphaFoldDB" id="A0AAD4MCB6"/>
<feature type="compositionally biased region" description="Polar residues" evidence="1">
    <location>
        <begin position="312"/>
        <end position="323"/>
    </location>
</feature>
<feature type="compositionally biased region" description="Basic and acidic residues" evidence="1">
    <location>
        <begin position="217"/>
        <end position="228"/>
    </location>
</feature>
<feature type="compositionally biased region" description="Basic and acidic residues" evidence="1">
    <location>
        <begin position="324"/>
        <end position="340"/>
    </location>
</feature>
<gene>
    <name evidence="2" type="ORF">B0F90DRAFT_55907</name>
</gene>
<protein>
    <submittedName>
        <fullName evidence="2">Uncharacterized protein</fullName>
    </submittedName>
</protein>
<dbReference type="EMBL" id="WTXG01000001">
    <property type="protein sequence ID" value="KAI0307731.1"/>
    <property type="molecule type" value="Genomic_DNA"/>
</dbReference>
<evidence type="ECO:0000313" key="3">
    <source>
        <dbReference type="Proteomes" id="UP001203297"/>
    </source>
</evidence>
<feature type="compositionally biased region" description="Polar residues" evidence="1">
    <location>
        <begin position="238"/>
        <end position="273"/>
    </location>
</feature>
<accession>A0AAD4MCB6</accession>
<reference evidence="2" key="1">
    <citation type="journal article" date="2022" name="New Phytol.">
        <title>Evolutionary transition to the ectomycorrhizal habit in the genomes of a hyperdiverse lineage of mushroom-forming fungi.</title>
        <authorList>
            <person name="Looney B."/>
            <person name="Miyauchi S."/>
            <person name="Morin E."/>
            <person name="Drula E."/>
            <person name="Courty P.E."/>
            <person name="Kohler A."/>
            <person name="Kuo A."/>
            <person name="LaButti K."/>
            <person name="Pangilinan J."/>
            <person name="Lipzen A."/>
            <person name="Riley R."/>
            <person name="Andreopoulos W."/>
            <person name="He G."/>
            <person name="Johnson J."/>
            <person name="Nolan M."/>
            <person name="Tritt A."/>
            <person name="Barry K.W."/>
            <person name="Grigoriev I.V."/>
            <person name="Nagy L.G."/>
            <person name="Hibbett D."/>
            <person name="Henrissat B."/>
            <person name="Matheny P.B."/>
            <person name="Labbe J."/>
            <person name="Martin F.M."/>
        </authorList>
    </citation>
    <scope>NUCLEOTIDE SEQUENCE</scope>
    <source>
        <strain evidence="2">BPL690</strain>
    </source>
</reference>
<feature type="compositionally biased region" description="Basic and acidic residues" evidence="1">
    <location>
        <begin position="113"/>
        <end position="135"/>
    </location>
</feature>
<sequence>MHLQAPAPRTAIAPSIISGPLLRDSYSESSLRMGASPEVHLSKRRRQSNTSSGSERSWDSPDSSSQFGGLMGPGMKPRRLSSGARTEPHLSTSSRDAEEASALRSRMSPPRDQPARKQLLAEEHSFQSHALDHRGPAPSAAVLVDEGRQILATEDPQSNGHHDSRSNVGLNSPPRKISRSGLIQEKWDTLPSPPHSQAFLTPLEQLASPPSASQRESLMREGNEERSPRARTPPHDNLPSSVAAVTSSAEMQSAASPEKTMVSTAPPLSTMQERSVMPVESLSPDNQMTAKQGDPVAPPTSDAYNDLPGSTELVQQPSPLSTTEVHDADVAQTAPDHESLQRTSSISPPPCQDALNQLSPEQETDPPPPTAPLPRVSSPDALSSKDEMTIDHSVVTGMDAASKTDVVTPVLESNNPVNAETSLNPLEGLNQGCRPLRLHRPRRRTPSWYRGWTTRLPR</sequence>
<organism evidence="2 3">
    <name type="scientific">Multifurca ochricompacta</name>
    <dbReference type="NCBI Taxonomy" id="376703"/>
    <lineage>
        <taxon>Eukaryota</taxon>
        <taxon>Fungi</taxon>
        <taxon>Dikarya</taxon>
        <taxon>Basidiomycota</taxon>
        <taxon>Agaricomycotina</taxon>
        <taxon>Agaricomycetes</taxon>
        <taxon>Russulales</taxon>
        <taxon>Russulaceae</taxon>
        <taxon>Multifurca</taxon>
    </lineage>
</organism>
<dbReference type="Proteomes" id="UP001203297">
    <property type="component" value="Unassembled WGS sequence"/>
</dbReference>
<feature type="region of interest" description="Disordered" evidence="1">
    <location>
        <begin position="1"/>
        <end position="20"/>
    </location>
</feature>
<name>A0AAD4MCB6_9AGAM</name>
<evidence type="ECO:0000256" key="1">
    <source>
        <dbReference type="SAM" id="MobiDB-lite"/>
    </source>
</evidence>
<evidence type="ECO:0000313" key="2">
    <source>
        <dbReference type="EMBL" id="KAI0307731.1"/>
    </source>
</evidence>
<keyword evidence="3" id="KW-1185">Reference proteome</keyword>
<feature type="compositionally biased region" description="Low complexity" evidence="1">
    <location>
        <begin position="51"/>
        <end position="65"/>
    </location>
</feature>